<dbReference type="PROSITE" id="PS50093">
    <property type="entry name" value="PKD"/>
    <property type="match status" value="1"/>
</dbReference>
<accession>A0A5C6V1N9</accession>
<dbReference type="NCBIfam" id="TIGR04131">
    <property type="entry name" value="Bac_Flav_CTERM"/>
    <property type="match status" value="1"/>
</dbReference>
<dbReference type="OrthoDB" id="1236981at2"/>
<dbReference type="PANTHER" id="PTHR46534:SF1">
    <property type="entry name" value="IGGFC-BINDING PROTEIN N-TERMINAL DOMAIN-CONTAINING PROTEIN"/>
    <property type="match status" value="1"/>
</dbReference>
<reference evidence="2 3" key="1">
    <citation type="submission" date="2019-08" db="EMBL/GenBank/DDBJ databases">
        <title>Genome of Luteibaculum oceani JCM 18817.</title>
        <authorList>
            <person name="Bowman J.P."/>
        </authorList>
    </citation>
    <scope>NUCLEOTIDE SEQUENCE [LARGE SCALE GENOMIC DNA]</scope>
    <source>
        <strain evidence="2 3">JCM 18817</strain>
    </source>
</reference>
<sequence length="2070" mass="224456">MRPLNKILKNLFFVIAILGSLYNSKEAVAQKISGQEFWFTLPRMSPLDENAEGLFLYIVSDYCIEDAYVEAPHLNWRVDFTVDRGQYTQIKVPTRVSGGTPIYHDRPNRVEKKGIFLKADFPVVVYAVTYESASVDGEIILPVDKLDDEYVLSTRGIMVLGQLRNTVVATEDSTDIEIDTWDNNDNPITIDIILNQGETYQWSKTRQNCTADYPRRPYRDCATLNGTVVKASKPVAVIGSVDCSGGNECGACENTFITYQPNKRWGTEHVTAQVIPRQDPNLAVTCGGAGDVSGDYIEVLGEVGTKVTINDYRGDRTVTLAAPAYDNGAGYGYGYTFFEVPRNPAGGDFGFANTVITSDKPVQVTQHPKGWQTDNVGASDPEAIMVFPTDLWVDSYIFAILRTATTTNNDFTIIMEDVGGSLNQVEFDDGVSTRNINAIPGATAWMKIGTSNYFYKRVPVPISTNTLRIYSRTNTPFGIYTASRGQAESYVQNGGDGPILEIPTCPICPIAEFQKKEDVCIGVEAEFIDMSEDNDASGSTSINEWVWDYGDGQRDTFNVSTNPKHIYTAPGVYEVTLYVTNDNPNPGPCTIEITKLITVFDGPNANAGPDQTICFGEPVVLGGSPTGSGGEAPLTYNWKPSTGIANTSSPNPSAYPPSDEEYIVEVEDADGCIQRDTTLITVQPKDSAYIADDEYTVCKGDEVPVEISISGGNSTTYSITLSNGTSSVTETALPSNGGVVLVPFNTGFPNGFNVRITAFSANDPGICAVFDVGQIPVKVRNKPDPTFEVNSIDICEGDQATVNINFSADGSLSFDISDGTDVDSYSNISANPYQLIVAPTVTTTYTISNVRHSDDPTCPSTKTSAVTVNVLQDKDPGEDGFLKICSGGGLVDLFSLLGGTPDAGGDWRDITFSGALVGDKFDPSLATDGEYEFEYAVSAGPNCNELTSIVKIDFNEPPKFRDLVEDCSEQLLDYKVKFTAFGGDPATYSSPDGTFTPGGVSRDFTSTNDYPTKSNYSISFDDANGCGPVVISGFKNCGCFTNAGTMNTAPLEYCETDMAMPQFNDDSVLVKRENDPNDTLYFVLHRGSALNIVDPIDSFPTPQFAFDAAKMNYGTTYYLSPVAGEPNGQGGIDYDPQGCVSVGQGTPIKFFKQPTVTASAVTPDICTGDQAAIRVQFTGAAPYAVTLFDEDGTTELSFTNLDATDTIYVTPSQTHTYQFKDIDGKYCKDVPVSQTVTITTHEAPDSIPGTLTYTCTRAADFYTVEIQLSGDAGSMKVAPSSAGTIDPATGIFTSNPIANNTPYTFTFSDQYKCGNFVLTDQYDCPCVTAAGTFVEDTVSVCAYDIASFTHNQDSVIDPDDDHVFIVYTDLNNPTGTILLTKKTASFPIQAPLQPDTRYYVSLAMGNQNGSGGVNYNDPCLDISPPVVLYFNGIPSAEFRGDPDIDLCAGEEFKFPFDLQGNGPFTLRYNFSNDNNSGESSVTLATTPTDTFKISPTLKEEYEFFEVIDVNGCIAPMDTTVVADVKASPSIEITNVLDTTVCKGEEVEIRLAAEFNGRFSYELWDGYTNTMIRRFPIKVSKAFSYKFDMTDDSLLVEPRNIEDDVCTGVSSGAKKVYGTELPQLTFNSAADVCEGNAAQVSFSITGGVAPYSIRVTGPNNYDQTFNNLVANDAIALPGDNAGTFTYTAVEVTDSSPIKACVGSGNSVTYTVNPLPEATIIEAQDVCKGNEIPLTFDIQGTGNDFSLQITNSDGLDTIIYNLPAGRTTLNMPGSSSNNVVYNLGTVTDVLGCSDVGSGSDNSVQFDSPTIDFDFNKTNDDCYPLQLSVNPQIVAPGNSTCTWTFEDGTVVSGCDDPFNVTLYQVGDLDMAVRVRTPTGCGADSLFVDTIHVRPNPRASFGFNPKIPTNLLNVVDFNNTTINGDRYIWKIDTLAVLNTTNPQYEFPTTPNKTYNVWLVAYTDFGCVDSTNKLIEVVPDLDIYIPNSFSPNGDGVNETFRPVLTLSPEDVIEYEFYVFNRWGELLFYTQDMFGAWDGDYKGEQVPIGVYTYRVRAKVGANAVTLDRRGTVNVIH</sequence>
<dbReference type="SMART" id="SM00089">
    <property type="entry name" value="PKD"/>
    <property type="match status" value="2"/>
</dbReference>
<dbReference type="SUPFAM" id="SSF49299">
    <property type="entry name" value="PKD domain"/>
    <property type="match status" value="1"/>
</dbReference>
<dbReference type="InterPro" id="IPR000601">
    <property type="entry name" value="PKD_dom"/>
</dbReference>
<dbReference type="CDD" id="cd00146">
    <property type="entry name" value="PKD"/>
    <property type="match status" value="1"/>
</dbReference>
<dbReference type="InterPro" id="IPR026341">
    <property type="entry name" value="T9SS_type_B"/>
</dbReference>
<organism evidence="2 3">
    <name type="scientific">Luteibaculum oceani</name>
    <dbReference type="NCBI Taxonomy" id="1294296"/>
    <lineage>
        <taxon>Bacteria</taxon>
        <taxon>Pseudomonadati</taxon>
        <taxon>Bacteroidota</taxon>
        <taxon>Flavobacteriia</taxon>
        <taxon>Flavobacteriales</taxon>
        <taxon>Luteibaculaceae</taxon>
        <taxon>Luteibaculum</taxon>
    </lineage>
</organism>
<dbReference type="InterPro" id="IPR035986">
    <property type="entry name" value="PKD_dom_sf"/>
</dbReference>
<keyword evidence="3" id="KW-1185">Reference proteome</keyword>
<comment type="caution">
    <text evidence="2">The sequence shown here is derived from an EMBL/GenBank/DDBJ whole genome shotgun (WGS) entry which is preliminary data.</text>
</comment>
<proteinExistence type="predicted"/>
<dbReference type="Gene3D" id="2.60.40.10">
    <property type="entry name" value="Immunoglobulins"/>
    <property type="match status" value="3"/>
</dbReference>
<evidence type="ECO:0000313" key="3">
    <source>
        <dbReference type="Proteomes" id="UP000321168"/>
    </source>
</evidence>
<dbReference type="Pfam" id="PF13585">
    <property type="entry name" value="CHU_C"/>
    <property type="match status" value="1"/>
</dbReference>
<dbReference type="EMBL" id="VORB01000005">
    <property type="protein sequence ID" value="TXC78914.1"/>
    <property type="molecule type" value="Genomic_DNA"/>
</dbReference>
<evidence type="ECO:0000259" key="1">
    <source>
        <dbReference type="PROSITE" id="PS50093"/>
    </source>
</evidence>
<protein>
    <submittedName>
        <fullName evidence="2">T9SS type B sorting domain-containing protein</fullName>
    </submittedName>
</protein>
<evidence type="ECO:0000313" key="2">
    <source>
        <dbReference type="EMBL" id="TXC78914.1"/>
    </source>
</evidence>
<dbReference type="Proteomes" id="UP000321168">
    <property type="component" value="Unassembled WGS sequence"/>
</dbReference>
<name>A0A5C6V1N9_9FLAO</name>
<dbReference type="Pfam" id="PF18911">
    <property type="entry name" value="PKD_4"/>
    <property type="match status" value="1"/>
</dbReference>
<dbReference type="PANTHER" id="PTHR46534">
    <property type="entry name" value="IGGFC_BINDING DOMAIN-CONTAINING PROTEIN"/>
    <property type="match status" value="1"/>
</dbReference>
<dbReference type="InterPro" id="IPR022409">
    <property type="entry name" value="PKD/Chitinase_dom"/>
</dbReference>
<gene>
    <name evidence="2" type="ORF">FRX97_06785</name>
</gene>
<dbReference type="RefSeq" id="WP_147014438.1">
    <property type="nucleotide sequence ID" value="NZ_VORB01000005.1"/>
</dbReference>
<feature type="domain" description="PKD" evidence="1">
    <location>
        <begin position="533"/>
        <end position="581"/>
    </location>
</feature>
<dbReference type="InterPro" id="IPR013783">
    <property type="entry name" value="Ig-like_fold"/>
</dbReference>